<evidence type="ECO:0000256" key="2">
    <source>
        <dbReference type="ARBA" id="ARBA00012513"/>
    </source>
</evidence>
<comment type="caution">
    <text evidence="13">The sequence shown here is derived from an EMBL/GenBank/DDBJ whole genome shotgun (WGS) entry which is preliminary data.</text>
</comment>
<keyword evidence="3" id="KW-0723">Serine/threonine-protein kinase</keyword>
<protein>
    <recommendedName>
        <fullName evidence="2">non-specific serine/threonine protein kinase</fullName>
        <ecNumber evidence="2">2.7.11.1</ecNumber>
    </recommendedName>
</protein>
<dbReference type="EMBL" id="LXWW01000571">
    <property type="protein sequence ID" value="OAO11982.1"/>
    <property type="molecule type" value="Genomic_DNA"/>
</dbReference>
<evidence type="ECO:0000313" key="13">
    <source>
        <dbReference type="EMBL" id="OAO11982.1"/>
    </source>
</evidence>
<feature type="region of interest" description="Disordered" evidence="11">
    <location>
        <begin position="274"/>
        <end position="295"/>
    </location>
</feature>
<sequence>MNTPRIENYIIKEKIGEGAFGEVFKALDKEANEYVAVKKMNLFANEETILSESELLLKCTSLFTVQYKAVICNEDELWVVMELCHCRSLDTFIRSGNGLTEEELREIASSCLCGLNYLHQCNIIHRNIKPTNLFLSGRGLIKLGDFGLAERIEHFCKKQRNSCETMWYNAPEVFNRKAELRSDVWSLGVSLMELAQGKNPYDGLSERKTMKEICFGATPSLSSSEWSDSFVDFVSKCLVRDVKERASVDELMNHPFVKDSVETIKKRGRSSILHKLANPSGDSSSDSSSSTGLTSEDEVIAKEATIHYGDELTELSHSLEVINIESHCCNERDLLEVDFSSVRNLRKLIVGDDCCANVQEVGLVGLSLLERVEYGNQCCSEATGGLLKVMECEKLRSVVIGDGSFGSMQLVAFVDLPALKTVDLGKDSFTGGVKLALKNLKELEGLTGSGKTLKRLEEAILVDLPKLRECAFIDIFASSPLLRVQNASKLRVKIDEQRMKSENSTAVIASSRDLESAYRGVCALVVDSRCCNDSELKAIDFSRFSNLRELRVCDDSFENVEEVKLIGLTELRRVVIGENSFTKRKKDEYFPKNPDRHFYLRNCERLTDLKIGCFSFCDYSVCEIDNLLSLEVIEIGDLNGMSYNFYHASLELKNFPVLKTLLFGMWAFYDCYLAVFENLPELTTIRLGESAFQFKYDDGSQLIMRNLPKLTSLVCYWRILSWSFENPRRITLEDMPSLTEVRFAHPAFSCKLEVTTNHITPALEGYLH</sequence>
<evidence type="ECO:0000256" key="1">
    <source>
        <dbReference type="ARBA" id="ARBA00008874"/>
    </source>
</evidence>
<dbReference type="InterPro" id="IPR011009">
    <property type="entry name" value="Kinase-like_dom_sf"/>
</dbReference>
<comment type="catalytic activity">
    <reaction evidence="8">
        <text>L-threonyl-[protein] + ATP = O-phospho-L-threonyl-[protein] + ADP + H(+)</text>
        <dbReference type="Rhea" id="RHEA:46608"/>
        <dbReference type="Rhea" id="RHEA-COMP:11060"/>
        <dbReference type="Rhea" id="RHEA-COMP:11605"/>
        <dbReference type="ChEBI" id="CHEBI:15378"/>
        <dbReference type="ChEBI" id="CHEBI:30013"/>
        <dbReference type="ChEBI" id="CHEBI:30616"/>
        <dbReference type="ChEBI" id="CHEBI:61977"/>
        <dbReference type="ChEBI" id="CHEBI:456216"/>
        <dbReference type="EC" id="2.7.11.1"/>
    </reaction>
</comment>
<dbReference type="InterPro" id="IPR050629">
    <property type="entry name" value="STE20/SPS1-PAK"/>
</dbReference>
<evidence type="ECO:0000256" key="11">
    <source>
        <dbReference type="SAM" id="MobiDB-lite"/>
    </source>
</evidence>
<dbReference type="AlphaFoldDB" id="A0A196S7D1"/>
<keyword evidence="14" id="KW-1185">Reference proteome</keyword>
<comment type="similarity">
    <text evidence="1">Belongs to the protein kinase superfamily. STE Ser/Thr protein kinase family. STE20 subfamily.</text>
</comment>
<dbReference type="GO" id="GO:0005737">
    <property type="term" value="C:cytoplasm"/>
    <property type="evidence" value="ECO:0007669"/>
    <property type="project" value="TreeGrafter"/>
</dbReference>
<dbReference type="SUPFAM" id="SSF52058">
    <property type="entry name" value="L domain-like"/>
    <property type="match status" value="1"/>
</dbReference>
<keyword evidence="6" id="KW-0418">Kinase</keyword>
<evidence type="ECO:0000259" key="12">
    <source>
        <dbReference type="PROSITE" id="PS50011"/>
    </source>
</evidence>
<evidence type="ECO:0000256" key="9">
    <source>
        <dbReference type="ARBA" id="ARBA00048679"/>
    </source>
</evidence>
<accession>A0A196S7D1</accession>
<feature type="domain" description="Protein kinase" evidence="12">
    <location>
        <begin position="9"/>
        <end position="257"/>
    </location>
</feature>
<evidence type="ECO:0000256" key="3">
    <source>
        <dbReference type="ARBA" id="ARBA00022527"/>
    </source>
</evidence>
<dbReference type="GO" id="GO:0005524">
    <property type="term" value="F:ATP binding"/>
    <property type="evidence" value="ECO:0007669"/>
    <property type="project" value="UniProtKB-UniRule"/>
</dbReference>
<feature type="binding site" evidence="10">
    <location>
        <position position="39"/>
    </location>
    <ligand>
        <name>ATP</name>
        <dbReference type="ChEBI" id="CHEBI:30616"/>
    </ligand>
</feature>
<evidence type="ECO:0000256" key="6">
    <source>
        <dbReference type="ARBA" id="ARBA00022777"/>
    </source>
</evidence>
<evidence type="ECO:0000256" key="7">
    <source>
        <dbReference type="ARBA" id="ARBA00022840"/>
    </source>
</evidence>
<keyword evidence="7 10" id="KW-0067">ATP-binding</keyword>
<organism evidence="13 14">
    <name type="scientific">Blastocystis sp. subtype 1 (strain ATCC 50177 / NandII)</name>
    <dbReference type="NCBI Taxonomy" id="478820"/>
    <lineage>
        <taxon>Eukaryota</taxon>
        <taxon>Sar</taxon>
        <taxon>Stramenopiles</taxon>
        <taxon>Bigyra</taxon>
        <taxon>Opalozoa</taxon>
        <taxon>Opalinata</taxon>
        <taxon>Blastocystidae</taxon>
        <taxon>Blastocystis</taxon>
    </lineage>
</organism>
<dbReference type="GO" id="GO:0004674">
    <property type="term" value="F:protein serine/threonine kinase activity"/>
    <property type="evidence" value="ECO:0007669"/>
    <property type="project" value="UniProtKB-KW"/>
</dbReference>
<keyword evidence="4" id="KW-0808">Transferase</keyword>
<reference evidence="13 14" key="1">
    <citation type="submission" date="2016-05" db="EMBL/GenBank/DDBJ databases">
        <title>Nuclear genome of Blastocystis sp. subtype 1 NandII.</title>
        <authorList>
            <person name="Gentekaki E."/>
            <person name="Curtis B."/>
            <person name="Stairs C."/>
            <person name="Eme L."/>
            <person name="Herman E."/>
            <person name="Klimes V."/>
            <person name="Arias M.C."/>
            <person name="Elias M."/>
            <person name="Hilliou F."/>
            <person name="Klute M."/>
            <person name="Malik S.-B."/>
            <person name="Pightling A."/>
            <person name="Rachubinski R."/>
            <person name="Salas D."/>
            <person name="Schlacht A."/>
            <person name="Suga H."/>
            <person name="Archibald J."/>
            <person name="Ball S.G."/>
            <person name="Clark G."/>
            <person name="Dacks J."/>
            <person name="Van Der Giezen M."/>
            <person name="Tsaousis A."/>
            <person name="Roger A."/>
        </authorList>
    </citation>
    <scope>NUCLEOTIDE SEQUENCE [LARGE SCALE GENOMIC DNA]</scope>
    <source>
        <strain evidence="14">ATCC 50177 / NandII</strain>
    </source>
</reference>
<comment type="catalytic activity">
    <reaction evidence="9">
        <text>L-seryl-[protein] + ATP = O-phospho-L-seryl-[protein] + ADP + H(+)</text>
        <dbReference type="Rhea" id="RHEA:17989"/>
        <dbReference type="Rhea" id="RHEA-COMP:9863"/>
        <dbReference type="Rhea" id="RHEA-COMP:11604"/>
        <dbReference type="ChEBI" id="CHEBI:15378"/>
        <dbReference type="ChEBI" id="CHEBI:29999"/>
        <dbReference type="ChEBI" id="CHEBI:30616"/>
        <dbReference type="ChEBI" id="CHEBI:83421"/>
        <dbReference type="ChEBI" id="CHEBI:456216"/>
        <dbReference type="EC" id="2.7.11.1"/>
    </reaction>
</comment>
<name>A0A196S7D1_BLAHN</name>
<evidence type="ECO:0000256" key="4">
    <source>
        <dbReference type="ARBA" id="ARBA00022679"/>
    </source>
</evidence>
<dbReference type="EC" id="2.7.11.1" evidence="2"/>
<feature type="compositionally biased region" description="Low complexity" evidence="11">
    <location>
        <begin position="280"/>
        <end position="294"/>
    </location>
</feature>
<dbReference type="Gene3D" id="3.80.10.10">
    <property type="entry name" value="Ribonuclease Inhibitor"/>
    <property type="match status" value="2"/>
</dbReference>
<keyword evidence="5 10" id="KW-0547">Nucleotide-binding</keyword>
<proteinExistence type="inferred from homology"/>
<evidence type="ECO:0000256" key="10">
    <source>
        <dbReference type="PROSITE-ProRule" id="PRU10141"/>
    </source>
</evidence>
<dbReference type="STRING" id="478820.A0A196S7D1"/>
<dbReference type="PROSITE" id="PS00107">
    <property type="entry name" value="PROTEIN_KINASE_ATP"/>
    <property type="match status" value="1"/>
</dbReference>
<dbReference type="PANTHER" id="PTHR48012">
    <property type="entry name" value="STERILE20-LIKE KINASE, ISOFORM B-RELATED"/>
    <property type="match status" value="1"/>
</dbReference>
<dbReference type="InterPro" id="IPR000719">
    <property type="entry name" value="Prot_kinase_dom"/>
</dbReference>
<gene>
    <name evidence="13" type="ORF">AV274_6376</name>
</gene>
<dbReference type="PANTHER" id="PTHR48012:SF10">
    <property type="entry name" value="FI20177P1"/>
    <property type="match status" value="1"/>
</dbReference>
<dbReference type="PROSITE" id="PS50011">
    <property type="entry name" value="PROTEIN_KINASE_DOM"/>
    <property type="match status" value="1"/>
</dbReference>
<dbReference type="SUPFAM" id="SSF56112">
    <property type="entry name" value="Protein kinase-like (PK-like)"/>
    <property type="match status" value="1"/>
</dbReference>
<dbReference type="Gene3D" id="1.10.510.10">
    <property type="entry name" value="Transferase(Phosphotransferase) domain 1"/>
    <property type="match status" value="1"/>
</dbReference>
<dbReference type="InterPro" id="IPR017441">
    <property type="entry name" value="Protein_kinase_ATP_BS"/>
</dbReference>
<dbReference type="Proteomes" id="UP000078348">
    <property type="component" value="Unassembled WGS sequence"/>
</dbReference>
<evidence type="ECO:0000313" key="14">
    <source>
        <dbReference type="Proteomes" id="UP000078348"/>
    </source>
</evidence>
<evidence type="ECO:0000256" key="5">
    <source>
        <dbReference type="ARBA" id="ARBA00022741"/>
    </source>
</evidence>
<evidence type="ECO:0000256" key="8">
    <source>
        <dbReference type="ARBA" id="ARBA00047899"/>
    </source>
</evidence>
<dbReference type="InterPro" id="IPR032675">
    <property type="entry name" value="LRR_dom_sf"/>
</dbReference>
<dbReference type="Pfam" id="PF00069">
    <property type="entry name" value="Pkinase"/>
    <property type="match status" value="1"/>
</dbReference>